<proteinExistence type="predicted"/>
<gene>
    <name evidence="2" type="ORF">SLEP1_g46010</name>
</gene>
<dbReference type="EMBL" id="BPVZ01000126">
    <property type="protein sequence ID" value="GKV38060.1"/>
    <property type="molecule type" value="Genomic_DNA"/>
</dbReference>
<reference evidence="2 3" key="1">
    <citation type="journal article" date="2021" name="Commun. Biol.">
        <title>The genome of Shorea leprosula (Dipterocarpaceae) highlights the ecological relevance of drought in aseasonal tropical rainforests.</title>
        <authorList>
            <person name="Ng K.K.S."/>
            <person name="Kobayashi M.J."/>
            <person name="Fawcett J.A."/>
            <person name="Hatakeyama M."/>
            <person name="Paape T."/>
            <person name="Ng C.H."/>
            <person name="Ang C.C."/>
            <person name="Tnah L.H."/>
            <person name="Lee C.T."/>
            <person name="Nishiyama T."/>
            <person name="Sese J."/>
            <person name="O'Brien M.J."/>
            <person name="Copetti D."/>
            <person name="Mohd Noor M.I."/>
            <person name="Ong R.C."/>
            <person name="Putra M."/>
            <person name="Sireger I.Z."/>
            <person name="Indrioko S."/>
            <person name="Kosugi Y."/>
            <person name="Izuno A."/>
            <person name="Isagi Y."/>
            <person name="Lee S.L."/>
            <person name="Shimizu K.K."/>
        </authorList>
    </citation>
    <scope>NUCLEOTIDE SEQUENCE [LARGE SCALE GENOMIC DNA]</scope>
    <source>
        <strain evidence="2">214</strain>
    </source>
</reference>
<protein>
    <submittedName>
        <fullName evidence="2">Uncharacterized protein</fullName>
    </submittedName>
</protein>
<dbReference type="Proteomes" id="UP001054252">
    <property type="component" value="Unassembled WGS sequence"/>
</dbReference>
<dbReference type="AlphaFoldDB" id="A0AAV5LKV3"/>
<sequence>MSSSLCLHIFLLCFLVHACNARRPVFVTNQSTENEVNFLGKQDDEINNLGKSEPRSLVVVHEVQRQTQEDFNGIHETKKGAVTMKQKLINAFFIAKEGISRAITG</sequence>
<organism evidence="2 3">
    <name type="scientific">Rubroshorea leprosula</name>
    <dbReference type="NCBI Taxonomy" id="152421"/>
    <lineage>
        <taxon>Eukaryota</taxon>
        <taxon>Viridiplantae</taxon>
        <taxon>Streptophyta</taxon>
        <taxon>Embryophyta</taxon>
        <taxon>Tracheophyta</taxon>
        <taxon>Spermatophyta</taxon>
        <taxon>Magnoliopsida</taxon>
        <taxon>eudicotyledons</taxon>
        <taxon>Gunneridae</taxon>
        <taxon>Pentapetalae</taxon>
        <taxon>rosids</taxon>
        <taxon>malvids</taxon>
        <taxon>Malvales</taxon>
        <taxon>Dipterocarpaceae</taxon>
        <taxon>Rubroshorea</taxon>
    </lineage>
</organism>
<keyword evidence="1" id="KW-0732">Signal</keyword>
<evidence type="ECO:0000313" key="2">
    <source>
        <dbReference type="EMBL" id="GKV38060.1"/>
    </source>
</evidence>
<name>A0AAV5LKV3_9ROSI</name>
<keyword evidence="3" id="KW-1185">Reference proteome</keyword>
<evidence type="ECO:0000256" key="1">
    <source>
        <dbReference type="SAM" id="SignalP"/>
    </source>
</evidence>
<comment type="caution">
    <text evidence="2">The sequence shown here is derived from an EMBL/GenBank/DDBJ whole genome shotgun (WGS) entry which is preliminary data.</text>
</comment>
<accession>A0AAV5LKV3</accession>
<evidence type="ECO:0000313" key="3">
    <source>
        <dbReference type="Proteomes" id="UP001054252"/>
    </source>
</evidence>
<feature type="chain" id="PRO_5043719504" evidence="1">
    <location>
        <begin position="22"/>
        <end position="105"/>
    </location>
</feature>
<feature type="signal peptide" evidence="1">
    <location>
        <begin position="1"/>
        <end position="21"/>
    </location>
</feature>